<dbReference type="PANTHER" id="PTHR43133">
    <property type="entry name" value="RNA POLYMERASE ECF-TYPE SIGMA FACTO"/>
    <property type="match status" value="1"/>
</dbReference>
<protein>
    <submittedName>
        <fullName evidence="8">Sigma-70 family RNA polymerase sigma factor</fullName>
    </submittedName>
</protein>
<dbReference type="InterPro" id="IPR036388">
    <property type="entry name" value="WH-like_DNA-bd_sf"/>
</dbReference>
<dbReference type="SUPFAM" id="SSF88659">
    <property type="entry name" value="Sigma3 and sigma4 domains of RNA polymerase sigma factors"/>
    <property type="match status" value="1"/>
</dbReference>
<dbReference type="EMBL" id="CP108021">
    <property type="protein sequence ID" value="WUM18841.1"/>
    <property type="molecule type" value="Genomic_DNA"/>
</dbReference>
<dbReference type="Gene3D" id="1.10.10.10">
    <property type="entry name" value="Winged helix-like DNA-binding domain superfamily/Winged helix DNA-binding domain"/>
    <property type="match status" value="1"/>
</dbReference>
<evidence type="ECO:0000256" key="1">
    <source>
        <dbReference type="ARBA" id="ARBA00010641"/>
    </source>
</evidence>
<sequence>MTGSGAAEPELLLRARGGDQQAFGELMSLHRNRVWAVCLNVTGNNHDAEDAFQETLISTWQHLDRFRGEAKFTTWLHRVTANCALAVVRRRKPRTDTVDFTDTDQPVVLTDDTASRFDEHVAERDQLRSALAELPDDFRTALVLREFGDLSYADIAEHTGVGVQTVKSRLNRARSQLATTLRGYDLASE</sequence>
<dbReference type="InterPro" id="IPR014284">
    <property type="entry name" value="RNA_pol_sigma-70_dom"/>
</dbReference>
<keyword evidence="3" id="KW-0731">Sigma factor</keyword>
<evidence type="ECO:0000313" key="9">
    <source>
        <dbReference type="Proteomes" id="UP001432128"/>
    </source>
</evidence>
<feature type="domain" description="RNA polymerase sigma factor 70 region 4 type 2" evidence="7">
    <location>
        <begin position="125"/>
        <end position="177"/>
    </location>
</feature>
<dbReference type="RefSeq" id="WP_328856423.1">
    <property type="nucleotide sequence ID" value="NZ_CP108021.1"/>
</dbReference>
<evidence type="ECO:0000259" key="6">
    <source>
        <dbReference type="Pfam" id="PF04542"/>
    </source>
</evidence>
<dbReference type="SUPFAM" id="SSF88946">
    <property type="entry name" value="Sigma2 domain of RNA polymerase sigma factors"/>
    <property type="match status" value="1"/>
</dbReference>
<accession>A0AAU4JYJ4</accession>
<evidence type="ECO:0000256" key="5">
    <source>
        <dbReference type="ARBA" id="ARBA00023163"/>
    </source>
</evidence>
<dbReference type="NCBIfam" id="TIGR02937">
    <property type="entry name" value="sigma70-ECF"/>
    <property type="match status" value="1"/>
</dbReference>
<reference evidence="8 9" key="1">
    <citation type="submission" date="2022-10" db="EMBL/GenBank/DDBJ databases">
        <title>The complete genomes of actinobacterial strains from the NBC collection.</title>
        <authorList>
            <person name="Joergensen T.S."/>
            <person name="Alvarez Arevalo M."/>
            <person name="Sterndorff E.B."/>
            <person name="Faurdal D."/>
            <person name="Vuksanovic O."/>
            <person name="Mourched A.-S."/>
            <person name="Charusanti P."/>
            <person name="Shaw S."/>
            <person name="Blin K."/>
            <person name="Weber T."/>
        </authorList>
    </citation>
    <scope>NUCLEOTIDE SEQUENCE [LARGE SCALE GENOMIC DNA]</scope>
    <source>
        <strain evidence="8 9">NBC_00319</strain>
    </source>
</reference>
<evidence type="ECO:0000313" key="8">
    <source>
        <dbReference type="EMBL" id="WUM18841.1"/>
    </source>
</evidence>
<dbReference type="Proteomes" id="UP001432128">
    <property type="component" value="Chromosome"/>
</dbReference>
<dbReference type="Gene3D" id="1.10.1740.10">
    <property type="match status" value="1"/>
</dbReference>
<organism evidence="8 9">
    <name type="scientific">Williamsia herbipolensis</name>
    <dbReference type="NCBI Taxonomy" id="1603258"/>
    <lineage>
        <taxon>Bacteria</taxon>
        <taxon>Bacillati</taxon>
        <taxon>Actinomycetota</taxon>
        <taxon>Actinomycetes</taxon>
        <taxon>Mycobacteriales</taxon>
        <taxon>Nocardiaceae</taxon>
        <taxon>Williamsia</taxon>
    </lineage>
</organism>
<dbReference type="PANTHER" id="PTHR43133:SF8">
    <property type="entry name" value="RNA POLYMERASE SIGMA FACTOR HI_1459-RELATED"/>
    <property type="match status" value="1"/>
</dbReference>
<comment type="similarity">
    <text evidence="1">Belongs to the sigma-70 factor family. ECF subfamily.</text>
</comment>
<evidence type="ECO:0000259" key="7">
    <source>
        <dbReference type="Pfam" id="PF08281"/>
    </source>
</evidence>
<keyword evidence="4" id="KW-0238">DNA-binding</keyword>
<dbReference type="InterPro" id="IPR013324">
    <property type="entry name" value="RNA_pol_sigma_r3/r4-like"/>
</dbReference>
<feature type="domain" description="RNA polymerase sigma-70 region 2" evidence="6">
    <location>
        <begin position="27"/>
        <end position="92"/>
    </location>
</feature>
<dbReference type="InterPro" id="IPR007627">
    <property type="entry name" value="RNA_pol_sigma70_r2"/>
</dbReference>
<dbReference type="GO" id="GO:0016987">
    <property type="term" value="F:sigma factor activity"/>
    <property type="evidence" value="ECO:0007669"/>
    <property type="project" value="UniProtKB-KW"/>
</dbReference>
<dbReference type="InterPro" id="IPR039425">
    <property type="entry name" value="RNA_pol_sigma-70-like"/>
</dbReference>
<dbReference type="KEGG" id="whr:OG579_14010"/>
<evidence type="ECO:0000256" key="2">
    <source>
        <dbReference type="ARBA" id="ARBA00023015"/>
    </source>
</evidence>
<keyword evidence="2" id="KW-0805">Transcription regulation</keyword>
<evidence type="ECO:0000256" key="3">
    <source>
        <dbReference type="ARBA" id="ARBA00023082"/>
    </source>
</evidence>
<evidence type="ECO:0000256" key="4">
    <source>
        <dbReference type="ARBA" id="ARBA00023125"/>
    </source>
</evidence>
<dbReference type="InterPro" id="IPR013249">
    <property type="entry name" value="RNA_pol_sigma70_r4_t2"/>
</dbReference>
<dbReference type="Pfam" id="PF08281">
    <property type="entry name" value="Sigma70_r4_2"/>
    <property type="match status" value="1"/>
</dbReference>
<dbReference type="GO" id="GO:0003677">
    <property type="term" value="F:DNA binding"/>
    <property type="evidence" value="ECO:0007669"/>
    <property type="project" value="UniProtKB-KW"/>
</dbReference>
<gene>
    <name evidence="8" type="ORF">OG579_14010</name>
</gene>
<dbReference type="AlphaFoldDB" id="A0AAU4JYJ4"/>
<keyword evidence="5" id="KW-0804">Transcription</keyword>
<dbReference type="InterPro" id="IPR013325">
    <property type="entry name" value="RNA_pol_sigma_r2"/>
</dbReference>
<dbReference type="CDD" id="cd06171">
    <property type="entry name" value="Sigma70_r4"/>
    <property type="match status" value="1"/>
</dbReference>
<proteinExistence type="inferred from homology"/>
<name>A0AAU4JYJ4_9NOCA</name>
<dbReference type="GO" id="GO:0006352">
    <property type="term" value="P:DNA-templated transcription initiation"/>
    <property type="evidence" value="ECO:0007669"/>
    <property type="project" value="InterPro"/>
</dbReference>
<dbReference type="Pfam" id="PF04542">
    <property type="entry name" value="Sigma70_r2"/>
    <property type="match status" value="1"/>
</dbReference>
<keyword evidence="9" id="KW-1185">Reference proteome</keyword>